<comment type="caution">
    <text evidence="1">The sequence shown here is derived from an EMBL/GenBank/DDBJ whole genome shotgun (WGS) entry which is preliminary data.</text>
</comment>
<proteinExistence type="predicted"/>
<sequence>MVGEQEQVSERVFLQLLPQFRDDGLIVEGVDQLGLLLLRAETTAHHLFTRWVSNLHEDVVTLVSLQDIDLSKETAARYFCKAAEATRALGGGCGVR</sequence>
<accession>A0A4Z2HEL5</accession>
<reference evidence="1 2" key="1">
    <citation type="submission" date="2019-03" db="EMBL/GenBank/DDBJ databases">
        <title>First draft genome of Liparis tanakae, snailfish: a comprehensive survey of snailfish specific genes.</title>
        <authorList>
            <person name="Kim W."/>
            <person name="Song I."/>
            <person name="Jeong J.-H."/>
            <person name="Kim D."/>
            <person name="Kim S."/>
            <person name="Ryu S."/>
            <person name="Song J.Y."/>
            <person name="Lee S.K."/>
        </authorList>
    </citation>
    <scope>NUCLEOTIDE SEQUENCE [LARGE SCALE GENOMIC DNA]</scope>
    <source>
        <tissue evidence="1">Muscle</tissue>
    </source>
</reference>
<keyword evidence="2" id="KW-1185">Reference proteome</keyword>
<dbReference type="AlphaFoldDB" id="A0A4Z2HEL5"/>
<evidence type="ECO:0000313" key="1">
    <source>
        <dbReference type="EMBL" id="TNN64061.1"/>
    </source>
</evidence>
<gene>
    <name evidence="1" type="ORF">EYF80_025784</name>
</gene>
<dbReference type="Proteomes" id="UP000314294">
    <property type="component" value="Unassembled WGS sequence"/>
</dbReference>
<organism evidence="1 2">
    <name type="scientific">Liparis tanakae</name>
    <name type="common">Tanaka's snailfish</name>
    <dbReference type="NCBI Taxonomy" id="230148"/>
    <lineage>
        <taxon>Eukaryota</taxon>
        <taxon>Metazoa</taxon>
        <taxon>Chordata</taxon>
        <taxon>Craniata</taxon>
        <taxon>Vertebrata</taxon>
        <taxon>Euteleostomi</taxon>
        <taxon>Actinopterygii</taxon>
        <taxon>Neopterygii</taxon>
        <taxon>Teleostei</taxon>
        <taxon>Neoteleostei</taxon>
        <taxon>Acanthomorphata</taxon>
        <taxon>Eupercaria</taxon>
        <taxon>Perciformes</taxon>
        <taxon>Cottioidei</taxon>
        <taxon>Cottales</taxon>
        <taxon>Liparidae</taxon>
        <taxon>Liparis</taxon>
    </lineage>
</organism>
<dbReference type="EMBL" id="SRLO01000260">
    <property type="protein sequence ID" value="TNN64061.1"/>
    <property type="molecule type" value="Genomic_DNA"/>
</dbReference>
<evidence type="ECO:0000313" key="2">
    <source>
        <dbReference type="Proteomes" id="UP000314294"/>
    </source>
</evidence>
<protein>
    <submittedName>
        <fullName evidence="1">Uncharacterized protein</fullName>
    </submittedName>
</protein>
<name>A0A4Z2HEL5_9TELE</name>